<comment type="caution">
    <text evidence="1">The sequence shown here is derived from an EMBL/GenBank/DDBJ whole genome shotgun (WGS) entry which is preliminary data.</text>
</comment>
<dbReference type="Pfam" id="PF10604">
    <property type="entry name" value="Polyketide_cyc2"/>
    <property type="match status" value="1"/>
</dbReference>
<sequence>MLKKILLVLVVLIAAFAGYVAMQPDDLHIQRQATIAAPPAAVFDNVNDLKKWDAWSPWAKMDPNAKVGFEGPAAGKDAVFTWSGNDQIGEGKMTVVDSRPNELVDLKVDFTKPFENTSSSTFEFKPEANQTVVTWSMGGKQNFIEKAMCIVFNGKKMIGDEMDKGLAKLKTVAESGAAPAPSP</sequence>
<dbReference type="RefSeq" id="WP_154739814.1">
    <property type="nucleotide sequence ID" value="NZ_WMBQ01000002.1"/>
</dbReference>
<dbReference type="EMBL" id="WMBQ01000002">
    <property type="protein sequence ID" value="MTD95251.1"/>
    <property type="molecule type" value="Genomic_DNA"/>
</dbReference>
<dbReference type="InterPro" id="IPR023393">
    <property type="entry name" value="START-like_dom_sf"/>
</dbReference>
<protein>
    <submittedName>
        <fullName evidence="1">Polyketide cyclase</fullName>
    </submittedName>
</protein>
<dbReference type="SUPFAM" id="SSF55961">
    <property type="entry name" value="Bet v1-like"/>
    <property type="match status" value="1"/>
</dbReference>
<dbReference type="AlphaFoldDB" id="A0A6I3KRA5"/>
<dbReference type="CDD" id="cd07818">
    <property type="entry name" value="SRPBCC_1"/>
    <property type="match status" value="1"/>
</dbReference>
<dbReference type="InterPro" id="IPR019587">
    <property type="entry name" value="Polyketide_cyclase/dehydratase"/>
</dbReference>
<accession>A0A6I3KRA5</accession>
<proteinExistence type="predicted"/>
<name>A0A6I3KRA5_9HYPH</name>
<gene>
    <name evidence="1" type="ORF">GIW81_13005</name>
</gene>
<reference evidence="1 2" key="1">
    <citation type="submission" date="2019-11" db="EMBL/GenBank/DDBJ databases">
        <title>Identification of a novel strain.</title>
        <authorList>
            <person name="Xu Q."/>
            <person name="Wang G."/>
        </authorList>
    </citation>
    <scope>NUCLEOTIDE SEQUENCE [LARGE SCALE GENOMIC DNA]</scope>
    <source>
        <strain evidence="2">xq</strain>
    </source>
</reference>
<evidence type="ECO:0000313" key="1">
    <source>
        <dbReference type="EMBL" id="MTD95251.1"/>
    </source>
</evidence>
<keyword evidence="2" id="KW-1185">Reference proteome</keyword>
<evidence type="ECO:0000313" key="2">
    <source>
        <dbReference type="Proteomes" id="UP000440694"/>
    </source>
</evidence>
<dbReference type="Proteomes" id="UP000440694">
    <property type="component" value="Unassembled WGS sequence"/>
</dbReference>
<organism evidence="1 2">
    <name type="scientific">Hyphomicrobium album</name>
    <dbReference type="NCBI Taxonomy" id="2665159"/>
    <lineage>
        <taxon>Bacteria</taxon>
        <taxon>Pseudomonadati</taxon>
        <taxon>Pseudomonadota</taxon>
        <taxon>Alphaproteobacteria</taxon>
        <taxon>Hyphomicrobiales</taxon>
        <taxon>Hyphomicrobiaceae</taxon>
        <taxon>Hyphomicrobium</taxon>
    </lineage>
</organism>
<dbReference type="Gene3D" id="3.30.530.20">
    <property type="match status" value="1"/>
</dbReference>